<reference evidence="11 12" key="1">
    <citation type="journal article" date="2020" name="Syst. Appl. Microbiol.">
        <title>Alienimonas chondri sp. nov., a novel planctomycete isolated from the biofilm of the red alga Chondrus crispus.</title>
        <authorList>
            <person name="Vitorino I."/>
            <person name="Albuquerque L."/>
            <person name="Wiegand S."/>
            <person name="Kallscheuer N."/>
            <person name="da Costa M.S."/>
            <person name="Lobo-da-Cunha A."/>
            <person name="Jogler C."/>
            <person name="Lage O.M."/>
        </authorList>
    </citation>
    <scope>NUCLEOTIDE SEQUENCE [LARGE SCALE GENOMIC DNA]</scope>
    <source>
        <strain evidence="11 12">LzC2</strain>
    </source>
</reference>
<dbReference type="Gene3D" id="3.30.160.40">
    <property type="entry name" value="Porphobilinogen deaminase, C-terminal domain"/>
    <property type="match status" value="1"/>
</dbReference>
<evidence type="ECO:0000256" key="3">
    <source>
        <dbReference type="ARBA" id="ARBA00005638"/>
    </source>
</evidence>
<comment type="pathway">
    <text evidence="2">Porphyrin-containing compound metabolism; protoporphyrin-IX biosynthesis; coproporphyrinogen-III from 5-aminolevulinate: step 2/4.</text>
</comment>
<dbReference type="Proteomes" id="UP000609651">
    <property type="component" value="Unassembled WGS sequence"/>
</dbReference>
<dbReference type="Pfam" id="PF03900">
    <property type="entry name" value="Porphobil_deamC"/>
    <property type="match status" value="1"/>
</dbReference>
<dbReference type="SUPFAM" id="SSF53850">
    <property type="entry name" value="Periplasmic binding protein-like II"/>
    <property type="match status" value="1"/>
</dbReference>
<dbReference type="NCBIfam" id="TIGR00212">
    <property type="entry name" value="hemC"/>
    <property type="match status" value="1"/>
</dbReference>
<dbReference type="EC" id="2.5.1.61" evidence="8"/>
<comment type="similarity">
    <text evidence="3 8">Belongs to the HMBS family.</text>
</comment>
<evidence type="ECO:0000256" key="6">
    <source>
        <dbReference type="ARBA" id="ARBA00023244"/>
    </source>
</evidence>
<dbReference type="Gene3D" id="3.40.190.10">
    <property type="entry name" value="Periplasmic binding protein-like II"/>
    <property type="match status" value="2"/>
</dbReference>
<proteinExistence type="inferred from homology"/>
<comment type="cofactor">
    <cofactor evidence="8">
        <name>dipyrromethane</name>
        <dbReference type="ChEBI" id="CHEBI:60342"/>
    </cofactor>
    <text evidence="8">Binds 1 dipyrromethane group covalently.</text>
</comment>
<feature type="domain" description="Porphobilinogen deaminase N-terminal" evidence="9">
    <location>
        <begin position="15"/>
        <end position="231"/>
    </location>
</feature>
<comment type="subunit">
    <text evidence="4 8">Monomer.</text>
</comment>
<evidence type="ECO:0000256" key="7">
    <source>
        <dbReference type="ARBA" id="ARBA00048169"/>
    </source>
</evidence>
<keyword evidence="12" id="KW-1185">Reference proteome</keyword>
<comment type="caution">
    <text evidence="11">The sequence shown here is derived from an EMBL/GenBank/DDBJ whole genome shotgun (WGS) entry which is preliminary data.</text>
</comment>
<keyword evidence="6 8" id="KW-0627">Porphyrin biosynthesis</keyword>
<dbReference type="EMBL" id="WTPX01000285">
    <property type="protein sequence ID" value="NNJ28083.1"/>
    <property type="molecule type" value="Genomic_DNA"/>
</dbReference>
<keyword evidence="5 8" id="KW-0808">Transferase</keyword>
<evidence type="ECO:0000256" key="1">
    <source>
        <dbReference type="ARBA" id="ARBA00002869"/>
    </source>
</evidence>
<dbReference type="PRINTS" id="PR00151">
    <property type="entry name" value="PORPHBDMNASE"/>
</dbReference>
<dbReference type="InterPro" id="IPR036803">
    <property type="entry name" value="Porphobilinogen_deaminase_C_sf"/>
</dbReference>
<accession>A0ABX1VJJ8</accession>
<organism evidence="11 12">
    <name type="scientific">Alienimonas chondri</name>
    <dbReference type="NCBI Taxonomy" id="2681879"/>
    <lineage>
        <taxon>Bacteria</taxon>
        <taxon>Pseudomonadati</taxon>
        <taxon>Planctomycetota</taxon>
        <taxon>Planctomycetia</taxon>
        <taxon>Planctomycetales</taxon>
        <taxon>Planctomycetaceae</taxon>
        <taxon>Alienimonas</taxon>
    </lineage>
</organism>
<feature type="modified residue" description="S-(dipyrrolylmethanemethyl)cysteine" evidence="8">
    <location>
        <position position="260"/>
    </location>
</feature>
<name>A0ABX1VJJ8_9PLAN</name>
<evidence type="ECO:0000313" key="12">
    <source>
        <dbReference type="Proteomes" id="UP000609651"/>
    </source>
</evidence>
<dbReference type="InterPro" id="IPR000860">
    <property type="entry name" value="HemC"/>
</dbReference>
<evidence type="ECO:0000256" key="4">
    <source>
        <dbReference type="ARBA" id="ARBA00011245"/>
    </source>
</evidence>
<evidence type="ECO:0000313" key="11">
    <source>
        <dbReference type="EMBL" id="NNJ28083.1"/>
    </source>
</evidence>
<dbReference type="PIRSF" id="PIRSF001438">
    <property type="entry name" value="4pyrrol_synth_OHMeBilane_synth"/>
    <property type="match status" value="1"/>
</dbReference>
<protein>
    <recommendedName>
        <fullName evidence="8">Porphobilinogen deaminase</fullName>
        <shortName evidence="8">PBG</shortName>
        <ecNumber evidence="8">2.5.1.61</ecNumber>
    </recommendedName>
    <alternativeName>
        <fullName evidence="8">Hydroxymethylbilane synthase</fullName>
        <shortName evidence="8">HMBS</shortName>
    </alternativeName>
    <alternativeName>
        <fullName evidence="8">Pre-uroporphyrinogen synthase</fullName>
    </alternativeName>
</protein>
<evidence type="ECO:0000256" key="2">
    <source>
        <dbReference type="ARBA" id="ARBA00004735"/>
    </source>
</evidence>
<dbReference type="InterPro" id="IPR022417">
    <property type="entry name" value="Porphobilin_deaminase_N"/>
</dbReference>
<evidence type="ECO:0000259" key="10">
    <source>
        <dbReference type="Pfam" id="PF03900"/>
    </source>
</evidence>
<evidence type="ECO:0000256" key="8">
    <source>
        <dbReference type="HAMAP-Rule" id="MF_00260"/>
    </source>
</evidence>
<dbReference type="GO" id="GO:0004418">
    <property type="term" value="F:hydroxymethylbilane synthase activity"/>
    <property type="evidence" value="ECO:0007669"/>
    <property type="project" value="UniProtKB-EC"/>
</dbReference>
<sequence length="324" mass="33326">MTDGDGPAAGNPPALRIATRDSPLAMWQANHVADLLRNAHPDLTVELVEVKTTGDRNRVDPLPAMAEQSGGIGLFTKEVQRAVLDGRADLAVHSLKDLPTGPVDGLTLAAVPERASRWDALVLPADAVSNGATGSLDDLPSGATVGTGSPRRRAQLLRLRPDLLFAEARGNVGTRLEKLDAGEFHALILAEAGLDRLGLSSRISKRLESETLPAVGQGALGIECRTGDPAVALLALLNHPVARAEVDAERACLNRLGAGCHAPVGVRARIVPLDGGGGEISLTAALLSLDGETVLQANATGPDAHAVGVAVAESLLEQGGAALL</sequence>
<comment type="function">
    <text evidence="1 8">Tetrapolymerization of the monopyrrole PBG into the hydroxymethylbilane pre-uroporphyrinogen in several discrete steps.</text>
</comment>
<evidence type="ECO:0000259" key="9">
    <source>
        <dbReference type="Pfam" id="PF01379"/>
    </source>
</evidence>
<evidence type="ECO:0000256" key="5">
    <source>
        <dbReference type="ARBA" id="ARBA00022679"/>
    </source>
</evidence>
<gene>
    <name evidence="8 11" type="primary">hemC</name>
    <name evidence="11" type="ORF">LzC2_41940</name>
</gene>
<comment type="miscellaneous">
    <text evidence="8">The porphobilinogen subunits are added to the dipyrromethane group.</text>
</comment>
<dbReference type="PANTHER" id="PTHR11557:SF0">
    <property type="entry name" value="PORPHOBILINOGEN DEAMINASE"/>
    <property type="match status" value="1"/>
</dbReference>
<dbReference type="PANTHER" id="PTHR11557">
    <property type="entry name" value="PORPHOBILINOGEN DEAMINASE"/>
    <property type="match status" value="1"/>
</dbReference>
<dbReference type="Pfam" id="PF01379">
    <property type="entry name" value="Porphobil_deam"/>
    <property type="match status" value="1"/>
</dbReference>
<dbReference type="InterPro" id="IPR022418">
    <property type="entry name" value="Porphobilinogen_deaminase_C"/>
</dbReference>
<feature type="domain" description="Porphobilinogen deaminase C-terminal" evidence="10">
    <location>
        <begin position="245"/>
        <end position="316"/>
    </location>
</feature>
<dbReference type="HAMAP" id="MF_00260">
    <property type="entry name" value="Porphobil_deam"/>
    <property type="match status" value="1"/>
</dbReference>
<comment type="catalytic activity">
    <reaction evidence="7 8">
        <text>4 porphobilinogen + H2O = hydroxymethylbilane + 4 NH4(+)</text>
        <dbReference type="Rhea" id="RHEA:13185"/>
        <dbReference type="ChEBI" id="CHEBI:15377"/>
        <dbReference type="ChEBI" id="CHEBI:28938"/>
        <dbReference type="ChEBI" id="CHEBI:57845"/>
        <dbReference type="ChEBI" id="CHEBI:58126"/>
        <dbReference type="EC" id="2.5.1.61"/>
    </reaction>
</comment>
<dbReference type="SUPFAM" id="SSF54782">
    <property type="entry name" value="Porphobilinogen deaminase (hydroxymethylbilane synthase), C-terminal domain"/>
    <property type="match status" value="1"/>
</dbReference>